<name>A0A1F6W1Y7_9BACT</name>
<dbReference type="Pfam" id="PF00535">
    <property type="entry name" value="Glycos_transf_2"/>
    <property type="match status" value="1"/>
</dbReference>
<dbReference type="AlphaFoldDB" id="A0A1F6W1Y7"/>
<reference evidence="2 3" key="1">
    <citation type="journal article" date="2016" name="Nat. Commun.">
        <title>Thousands of microbial genomes shed light on interconnected biogeochemical processes in an aquifer system.</title>
        <authorList>
            <person name="Anantharaman K."/>
            <person name="Brown C.T."/>
            <person name="Hug L.A."/>
            <person name="Sharon I."/>
            <person name="Castelle C.J."/>
            <person name="Probst A.J."/>
            <person name="Thomas B.C."/>
            <person name="Singh A."/>
            <person name="Wilkins M.J."/>
            <person name="Karaoz U."/>
            <person name="Brodie E.L."/>
            <person name="Williams K.H."/>
            <person name="Hubbard S.S."/>
            <person name="Banfield J.F."/>
        </authorList>
    </citation>
    <scope>NUCLEOTIDE SEQUENCE [LARGE SCALE GENOMIC DNA]</scope>
</reference>
<dbReference type="Proteomes" id="UP000179275">
    <property type="component" value="Unassembled WGS sequence"/>
</dbReference>
<dbReference type="GO" id="GO:0016758">
    <property type="term" value="F:hexosyltransferase activity"/>
    <property type="evidence" value="ECO:0007669"/>
    <property type="project" value="UniProtKB-ARBA"/>
</dbReference>
<evidence type="ECO:0000313" key="3">
    <source>
        <dbReference type="Proteomes" id="UP000179275"/>
    </source>
</evidence>
<dbReference type="PANTHER" id="PTHR22916">
    <property type="entry name" value="GLYCOSYLTRANSFERASE"/>
    <property type="match status" value="1"/>
</dbReference>
<sequence length="252" mass="29084">MKNILISICIPTYEMHGGALKMLTRSFDMLKKQTFKDFEVVISDNSEDDVVKNLCASPAYQSLNINYFKNPRKGISKNTNEAIKMARGKIIKILHMDDYLADENSMQDILDNFKGNWLVTGCGHDMGDGRIINTHFPRYNQKIYIGKNTIGSPSVLSIKNENPLMFDENLIWMNDCGYYEELYEKYGEPDILNKVNVVIGLGKHQTTSNISNELKKREKAYMKEKYKDRKNYLNAFSKLWQGIITSIKNMFS</sequence>
<dbReference type="EMBL" id="MFUG01000014">
    <property type="protein sequence ID" value="OGI75899.1"/>
    <property type="molecule type" value="Genomic_DNA"/>
</dbReference>
<dbReference type="STRING" id="1801756.A3C67_03470"/>
<evidence type="ECO:0000313" key="2">
    <source>
        <dbReference type="EMBL" id="OGI75899.1"/>
    </source>
</evidence>
<feature type="domain" description="Glycosyltransferase 2-like" evidence="1">
    <location>
        <begin position="7"/>
        <end position="118"/>
    </location>
</feature>
<dbReference type="Gene3D" id="3.90.550.10">
    <property type="entry name" value="Spore Coat Polysaccharide Biosynthesis Protein SpsA, Chain A"/>
    <property type="match status" value="1"/>
</dbReference>
<dbReference type="CDD" id="cd00761">
    <property type="entry name" value="Glyco_tranf_GTA_type"/>
    <property type="match status" value="1"/>
</dbReference>
<protein>
    <recommendedName>
        <fullName evidence="1">Glycosyltransferase 2-like domain-containing protein</fullName>
    </recommendedName>
</protein>
<dbReference type="InterPro" id="IPR029044">
    <property type="entry name" value="Nucleotide-diphossugar_trans"/>
</dbReference>
<dbReference type="SUPFAM" id="SSF53448">
    <property type="entry name" value="Nucleotide-diphospho-sugar transferases"/>
    <property type="match status" value="1"/>
</dbReference>
<dbReference type="InterPro" id="IPR001173">
    <property type="entry name" value="Glyco_trans_2-like"/>
</dbReference>
<organism evidence="2 3">
    <name type="scientific">Candidatus Nomurabacteria bacterium RIFCSPHIGHO2_02_FULL_42_19</name>
    <dbReference type="NCBI Taxonomy" id="1801756"/>
    <lineage>
        <taxon>Bacteria</taxon>
        <taxon>Candidatus Nomuraibacteriota</taxon>
    </lineage>
</organism>
<evidence type="ECO:0000259" key="1">
    <source>
        <dbReference type="Pfam" id="PF00535"/>
    </source>
</evidence>
<dbReference type="PANTHER" id="PTHR22916:SF3">
    <property type="entry name" value="UDP-GLCNAC:BETAGAL BETA-1,3-N-ACETYLGLUCOSAMINYLTRANSFERASE-LIKE PROTEIN 1"/>
    <property type="match status" value="1"/>
</dbReference>
<proteinExistence type="predicted"/>
<accession>A0A1F6W1Y7</accession>
<gene>
    <name evidence="2" type="ORF">A3C67_03470</name>
</gene>
<comment type="caution">
    <text evidence="2">The sequence shown here is derived from an EMBL/GenBank/DDBJ whole genome shotgun (WGS) entry which is preliminary data.</text>
</comment>